<sequence length="192" mass="21599">MLVHFAAQESVTVPVPRQPIPIEHYLRQPQRLVYAIADPQQVEALGEQVYRLKMRPRNFFSFTIQPVVDMRVWTEASNILRLQSVGCEIRGVPYIDRRFGLDLTGSLQAVRSSRSSSLVGQVALRVEVEVPPPLNMMPQMLVEAAGDSLLSSVLGLIKQQLTRQLITDYQQWVASTTQAQANNSQGNLVWES</sequence>
<evidence type="ECO:0000313" key="2">
    <source>
        <dbReference type="Proteomes" id="UP000180235"/>
    </source>
</evidence>
<organism evidence="1 2">
    <name type="scientific">Gloeomargarita lithophora Alchichica-D10</name>
    <dbReference type="NCBI Taxonomy" id="1188229"/>
    <lineage>
        <taxon>Bacteria</taxon>
        <taxon>Bacillati</taxon>
        <taxon>Cyanobacteriota</taxon>
        <taxon>Cyanophyceae</taxon>
        <taxon>Gloeomargaritales</taxon>
        <taxon>Gloeomargaritaceae</taxon>
        <taxon>Gloeomargarita</taxon>
    </lineage>
</organism>
<reference evidence="1 2" key="1">
    <citation type="submission" date="2016-10" db="EMBL/GenBank/DDBJ databases">
        <title>Description of Gloeomargarita lithophora gen. nov., sp. nov., a thylakoid-bearing basal-branching cyanobacterium with intracellular carbonates, and proposal for Gloeomargaritales ord. nov.</title>
        <authorList>
            <person name="Moreira D."/>
            <person name="Tavera R."/>
            <person name="Benzerara K."/>
            <person name="Skouri-Panet F."/>
            <person name="Couradeau E."/>
            <person name="Gerard E."/>
            <person name="Loussert C."/>
            <person name="Novelo E."/>
            <person name="Zivanovic Y."/>
            <person name="Lopez-Garcia P."/>
        </authorList>
    </citation>
    <scope>NUCLEOTIDE SEQUENCE [LARGE SCALE GENOMIC DNA]</scope>
    <source>
        <strain evidence="1 2">D10</strain>
    </source>
</reference>
<evidence type="ECO:0008006" key="3">
    <source>
        <dbReference type="Google" id="ProtNLM"/>
    </source>
</evidence>
<dbReference type="AlphaFoldDB" id="A0A1J0AA68"/>
<proteinExistence type="predicted"/>
<gene>
    <name evidence="1" type="ORF">GlitD10_0511</name>
</gene>
<dbReference type="RefSeq" id="WP_071453508.1">
    <property type="nucleotide sequence ID" value="NZ_CP017675.1"/>
</dbReference>
<dbReference type="Pfam" id="PF09366">
    <property type="entry name" value="DUF1997"/>
    <property type="match status" value="1"/>
</dbReference>
<evidence type="ECO:0000313" key="1">
    <source>
        <dbReference type="EMBL" id="APB32823.1"/>
    </source>
</evidence>
<keyword evidence="2" id="KW-1185">Reference proteome</keyword>
<accession>A0A1J0AA68</accession>
<name>A0A1J0AA68_9CYAN</name>
<dbReference type="Proteomes" id="UP000180235">
    <property type="component" value="Chromosome"/>
</dbReference>
<dbReference type="PANTHER" id="PTHR34133">
    <property type="entry name" value="OS07G0633000 PROTEIN"/>
    <property type="match status" value="1"/>
</dbReference>
<dbReference type="STRING" id="1188229.GlitD10_0511"/>
<dbReference type="PANTHER" id="PTHR34133:SF8">
    <property type="entry name" value="OS07G0633000 PROTEIN"/>
    <property type="match status" value="1"/>
</dbReference>
<protein>
    <recommendedName>
        <fullName evidence="3">DUF1997 domain-containing protein</fullName>
    </recommendedName>
</protein>
<dbReference type="KEGG" id="glt:GlitD10_0511"/>
<dbReference type="OrthoDB" id="510717at2"/>
<dbReference type="InterPro" id="IPR018971">
    <property type="entry name" value="DUF1997"/>
</dbReference>
<dbReference type="EMBL" id="CP017675">
    <property type="protein sequence ID" value="APB32823.1"/>
    <property type="molecule type" value="Genomic_DNA"/>
</dbReference>